<evidence type="ECO:0000256" key="2">
    <source>
        <dbReference type="ARBA" id="ARBA00022723"/>
    </source>
</evidence>
<protein>
    <recommendedName>
        <fullName evidence="8">3'-5' exonuclease domain-containing protein</fullName>
    </recommendedName>
</protein>
<feature type="region of interest" description="Disordered" evidence="5">
    <location>
        <begin position="1"/>
        <end position="30"/>
    </location>
</feature>
<keyword evidence="7" id="KW-1185">Reference proteome</keyword>
<evidence type="ECO:0000256" key="3">
    <source>
        <dbReference type="ARBA" id="ARBA00022801"/>
    </source>
</evidence>
<proteinExistence type="predicted"/>
<dbReference type="GO" id="GO:0008408">
    <property type="term" value="F:3'-5' exonuclease activity"/>
    <property type="evidence" value="ECO:0007669"/>
    <property type="project" value="UniProtKB-ARBA"/>
</dbReference>
<accession>A0AAD2JNU7</accession>
<dbReference type="Gene3D" id="3.30.420.10">
    <property type="entry name" value="Ribonuclease H-like superfamily/Ribonuclease H"/>
    <property type="match status" value="1"/>
</dbReference>
<evidence type="ECO:0008006" key="8">
    <source>
        <dbReference type="Google" id="ProtNLM"/>
    </source>
</evidence>
<comment type="caution">
    <text evidence="6">The sequence shown here is derived from an EMBL/GenBank/DDBJ whole genome shotgun (WGS) entry which is preliminary data.</text>
</comment>
<name>A0AAD2JNU7_9STRA</name>
<dbReference type="PANTHER" id="PTHR13620:SF109">
    <property type="entry name" value="3'-5' EXONUCLEASE"/>
    <property type="match status" value="1"/>
</dbReference>
<keyword evidence="1" id="KW-0540">Nuclease</keyword>
<dbReference type="EMBL" id="CAKOGP040002243">
    <property type="protein sequence ID" value="CAJ1965980.1"/>
    <property type="molecule type" value="Genomic_DNA"/>
</dbReference>
<feature type="region of interest" description="Disordered" evidence="5">
    <location>
        <begin position="789"/>
        <end position="819"/>
    </location>
</feature>
<keyword evidence="3" id="KW-0378">Hydrolase</keyword>
<dbReference type="PANTHER" id="PTHR13620">
    <property type="entry name" value="3-5 EXONUCLEASE"/>
    <property type="match status" value="1"/>
</dbReference>
<evidence type="ECO:0000313" key="7">
    <source>
        <dbReference type="Proteomes" id="UP001295423"/>
    </source>
</evidence>
<gene>
    <name evidence="6" type="ORF">CYCCA115_LOCUS21564</name>
</gene>
<evidence type="ECO:0000256" key="5">
    <source>
        <dbReference type="SAM" id="MobiDB-lite"/>
    </source>
</evidence>
<sequence length="988" mass="112106">MNSLYANTRQPEAEAEVAQHSQDEDERNTNQQVVEQLVEQVVEQPPPEFVEQHDSMPIFPNLDILDDEELVDEDLNTEKATERTIMRRYLEAIQKRLIHELSDKFPITGETWLLDILKSNDWWIPQHKYSFICKKLAIQFEKEEKEVAYFRKVYVWLPDVRWGPTCMPACGNCGSNKSVGNNGFRNNHFGRRVVALDHDYYCVSRRYRCKNCEQKARDAKIAIEESAAANNIAIQFSDEAIDKSQYTFMAWNRNTLELYPHGIGQELPAFLTHRSGVDRLLLDMMRPLFDKGLRPGALADTILELHAKRYHQECLKHEWGLAKTGNVHQKPMLSEFGDKTKYNGLVPTGRYLMHVYKTFHSTIKDFLDNEVKKRGAKFISVDASYKEPKHLCQYHGQNLFKGLITITNEIGEIRMQFHVVTDDHEQFRPSLLAFLNTVKSYGQHDLELVFTDNVHADRHFYLDTFPSLLEAQGRLDIMVTDGTMPNENDINKENTCTVDDTQIRVLSSKGAINEFITALEENIQGKPPEDRVIGLDAEWNVLTASHGMGMRTGKLALLILAYKDSGGRHMAALLRLHKLSSLPDRLLHFLVGGTKFVGNHVGGDIRRLGRDYKCEDEMKKVLIVNLGRYARERDVVQSGTVRLDVLVQICLKETMKKQAAVRVSSKWEDPSLSQDQKQYAALDGIKSLEVYLYLREKPDLSLRLSEKEAKVGLCVDIAPLRGGPTSMVATRCGSATLTEQSFREWEVPSVPYVKKESGEPVCLADFGAPPFLVILPLTMLKQHIESDDIRTYPNMNDDTGTTRTTTPPAPPPSPRTVQHQVINQDDTSTEEEDSTGPTGMDLLDNDADAEAVHLSNDDVTLLRKVCLLGEEAALGHNLLTCAHLEPAPTPDTINDWFSAVVGDAFHVMDRAKVPMQHEAKKTYFVALRDAILQFDPNQLKEVKSAVKEKDGKTDNEIDADIYFNPAFWKACVRRRILPPSATKGETQW</sequence>
<keyword evidence="2" id="KW-0479">Metal-binding</keyword>
<dbReference type="InterPro" id="IPR051132">
    <property type="entry name" value="3-5_Exonuclease_domain"/>
</dbReference>
<dbReference type="Proteomes" id="UP001295423">
    <property type="component" value="Unassembled WGS sequence"/>
</dbReference>
<dbReference type="SUPFAM" id="SSF53098">
    <property type="entry name" value="Ribonuclease H-like"/>
    <property type="match status" value="1"/>
</dbReference>
<evidence type="ECO:0000256" key="1">
    <source>
        <dbReference type="ARBA" id="ARBA00022722"/>
    </source>
</evidence>
<evidence type="ECO:0000256" key="4">
    <source>
        <dbReference type="ARBA" id="ARBA00022839"/>
    </source>
</evidence>
<dbReference type="InterPro" id="IPR036397">
    <property type="entry name" value="RNaseH_sf"/>
</dbReference>
<organism evidence="6 7">
    <name type="scientific">Cylindrotheca closterium</name>
    <dbReference type="NCBI Taxonomy" id="2856"/>
    <lineage>
        <taxon>Eukaryota</taxon>
        <taxon>Sar</taxon>
        <taxon>Stramenopiles</taxon>
        <taxon>Ochrophyta</taxon>
        <taxon>Bacillariophyta</taxon>
        <taxon>Bacillariophyceae</taxon>
        <taxon>Bacillariophycidae</taxon>
        <taxon>Bacillariales</taxon>
        <taxon>Bacillariaceae</taxon>
        <taxon>Cylindrotheca</taxon>
    </lineage>
</organism>
<reference evidence="6" key="1">
    <citation type="submission" date="2023-08" db="EMBL/GenBank/DDBJ databases">
        <authorList>
            <person name="Audoor S."/>
            <person name="Bilcke G."/>
        </authorList>
    </citation>
    <scope>NUCLEOTIDE SEQUENCE</scope>
</reference>
<dbReference type="InterPro" id="IPR012337">
    <property type="entry name" value="RNaseH-like_sf"/>
</dbReference>
<dbReference type="AlphaFoldDB" id="A0AAD2JNU7"/>
<keyword evidence="4" id="KW-0269">Exonuclease</keyword>
<evidence type="ECO:0000313" key="6">
    <source>
        <dbReference type="EMBL" id="CAJ1965980.1"/>
    </source>
</evidence>
<dbReference type="GO" id="GO:0046872">
    <property type="term" value="F:metal ion binding"/>
    <property type="evidence" value="ECO:0007669"/>
    <property type="project" value="UniProtKB-KW"/>
</dbReference>
<feature type="region of interest" description="Disordered" evidence="5">
    <location>
        <begin position="824"/>
        <end position="843"/>
    </location>
</feature>
<dbReference type="GO" id="GO:0003676">
    <property type="term" value="F:nucleic acid binding"/>
    <property type="evidence" value="ECO:0007669"/>
    <property type="project" value="InterPro"/>
</dbReference>
<feature type="compositionally biased region" description="Polar residues" evidence="5">
    <location>
        <begin position="1"/>
        <end position="10"/>
    </location>
</feature>